<evidence type="ECO:0000256" key="13">
    <source>
        <dbReference type="SAM" id="MobiDB-lite"/>
    </source>
</evidence>
<protein>
    <recommendedName>
        <fullName evidence="11">dTCF</fullName>
    </recommendedName>
</protein>
<comment type="function">
    <text evidence="9">Segment polarity protein. Functions together with arm to transduce the Wingless (Wg) signal in embryos and in developing adult tissues. Acts as a transcriptional activator, but in the absence of arm, it binds to gro and acts as a transcriptional repressor of wg-responsive genes.</text>
</comment>
<evidence type="ECO:0000256" key="8">
    <source>
        <dbReference type="ARBA" id="ARBA00023242"/>
    </source>
</evidence>
<evidence type="ECO:0000256" key="2">
    <source>
        <dbReference type="ARBA" id="ARBA00006569"/>
    </source>
</evidence>
<dbReference type="PANTHER" id="PTHR10373">
    <property type="entry name" value="TRANSCRIPTION FACTOR 7 FAMILY MEMBER"/>
    <property type="match status" value="1"/>
</dbReference>
<dbReference type="InterPro" id="IPR024940">
    <property type="entry name" value="TCF/LEF"/>
</dbReference>
<dbReference type="SMART" id="SM01366">
    <property type="entry name" value="c-clamp"/>
    <property type="match status" value="1"/>
</dbReference>
<dbReference type="GO" id="GO:0000785">
    <property type="term" value="C:chromatin"/>
    <property type="evidence" value="ECO:0007669"/>
    <property type="project" value="TreeGrafter"/>
</dbReference>
<keyword evidence="16" id="KW-1185">Reference proteome</keyword>
<evidence type="ECO:0000256" key="9">
    <source>
        <dbReference type="ARBA" id="ARBA00053480"/>
    </source>
</evidence>
<keyword evidence="8 12" id="KW-0539">Nucleus</keyword>
<accession>A0AAV5WBL5</accession>
<keyword evidence="4" id="KW-0805">Transcription regulation</keyword>
<gene>
    <name evidence="15" type="ORF">PFISCL1PPCAC_19406</name>
</gene>
<evidence type="ECO:0000313" key="16">
    <source>
        <dbReference type="Proteomes" id="UP001432322"/>
    </source>
</evidence>
<evidence type="ECO:0000256" key="11">
    <source>
        <dbReference type="ARBA" id="ARBA00080285"/>
    </source>
</evidence>
<dbReference type="InterPro" id="IPR009071">
    <property type="entry name" value="HMG_box_dom"/>
</dbReference>
<dbReference type="GO" id="GO:0072091">
    <property type="term" value="P:regulation of stem cell proliferation"/>
    <property type="evidence" value="ECO:0007669"/>
    <property type="project" value="UniProtKB-ARBA"/>
</dbReference>
<evidence type="ECO:0000256" key="3">
    <source>
        <dbReference type="ARBA" id="ARBA00022687"/>
    </source>
</evidence>
<dbReference type="SMART" id="SM00398">
    <property type="entry name" value="HMG"/>
    <property type="match status" value="1"/>
</dbReference>
<evidence type="ECO:0000313" key="15">
    <source>
        <dbReference type="EMBL" id="GMT28109.1"/>
    </source>
</evidence>
<comment type="caution">
    <text evidence="15">The sequence shown here is derived from an EMBL/GenBank/DDBJ whole genome shotgun (WGS) entry which is preliminary data.</text>
</comment>
<keyword evidence="5 12" id="KW-0238">DNA-binding</keyword>
<name>A0AAV5WBL5_9BILA</name>
<dbReference type="AlphaFoldDB" id="A0AAV5WBL5"/>
<keyword evidence="6" id="KW-0010">Activator</keyword>
<dbReference type="FunFam" id="1.10.30.10:FF:000001">
    <property type="entry name" value="transcription factor 7 isoform X2"/>
    <property type="match status" value="1"/>
</dbReference>
<dbReference type="GO" id="GO:0000981">
    <property type="term" value="F:DNA-binding transcription factor activity, RNA polymerase II-specific"/>
    <property type="evidence" value="ECO:0007669"/>
    <property type="project" value="TreeGrafter"/>
</dbReference>
<dbReference type="SUPFAM" id="SSF47095">
    <property type="entry name" value="HMG-box"/>
    <property type="match status" value="1"/>
</dbReference>
<evidence type="ECO:0000256" key="4">
    <source>
        <dbReference type="ARBA" id="ARBA00023015"/>
    </source>
</evidence>
<dbReference type="Gene3D" id="1.10.30.10">
    <property type="entry name" value="High mobility group box domain"/>
    <property type="match status" value="1"/>
</dbReference>
<evidence type="ECO:0000256" key="7">
    <source>
        <dbReference type="ARBA" id="ARBA00023163"/>
    </source>
</evidence>
<dbReference type="PROSITE" id="PS50118">
    <property type="entry name" value="HMG_BOX_2"/>
    <property type="match status" value="1"/>
</dbReference>
<evidence type="ECO:0000256" key="1">
    <source>
        <dbReference type="ARBA" id="ARBA00004123"/>
    </source>
</evidence>
<evidence type="ECO:0000259" key="14">
    <source>
        <dbReference type="PROSITE" id="PS50118"/>
    </source>
</evidence>
<dbReference type="EMBL" id="BTSY01000005">
    <property type="protein sequence ID" value="GMT28109.1"/>
    <property type="molecule type" value="Genomic_DNA"/>
</dbReference>
<feature type="region of interest" description="Disordered" evidence="13">
    <location>
        <begin position="1"/>
        <end position="38"/>
    </location>
</feature>
<reference evidence="15" key="1">
    <citation type="submission" date="2023-10" db="EMBL/GenBank/DDBJ databases">
        <title>Genome assembly of Pristionchus species.</title>
        <authorList>
            <person name="Yoshida K."/>
            <person name="Sommer R.J."/>
        </authorList>
    </citation>
    <scope>NUCLEOTIDE SEQUENCE</scope>
    <source>
        <strain evidence="15">RS5133</strain>
    </source>
</reference>
<feature type="domain" description="HMG box" evidence="14">
    <location>
        <begin position="189"/>
        <end position="259"/>
    </location>
</feature>
<organism evidence="15 16">
    <name type="scientific">Pristionchus fissidentatus</name>
    <dbReference type="NCBI Taxonomy" id="1538716"/>
    <lineage>
        <taxon>Eukaryota</taxon>
        <taxon>Metazoa</taxon>
        <taxon>Ecdysozoa</taxon>
        <taxon>Nematoda</taxon>
        <taxon>Chromadorea</taxon>
        <taxon>Rhabditida</taxon>
        <taxon>Rhabditina</taxon>
        <taxon>Diplogasteromorpha</taxon>
        <taxon>Diplogasteroidea</taxon>
        <taxon>Neodiplogasteridae</taxon>
        <taxon>Pristionchus</taxon>
    </lineage>
</organism>
<evidence type="ECO:0000256" key="6">
    <source>
        <dbReference type="ARBA" id="ARBA00023159"/>
    </source>
</evidence>
<evidence type="ECO:0000256" key="12">
    <source>
        <dbReference type="PROSITE-ProRule" id="PRU00267"/>
    </source>
</evidence>
<evidence type="ECO:0000256" key="10">
    <source>
        <dbReference type="ARBA" id="ARBA00061799"/>
    </source>
</evidence>
<feature type="DNA-binding region" description="HMG box" evidence="12">
    <location>
        <begin position="189"/>
        <end position="259"/>
    </location>
</feature>
<feature type="compositionally biased region" description="Basic and acidic residues" evidence="13">
    <location>
        <begin position="346"/>
        <end position="357"/>
    </location>
</feature>
<dbReference type="GO" id="GO:0060070">
    <property type="term" value="P:canonical Wnt signaling pathway"/>
    <property type="evidence" value="ECO:0007669"/>
    <property type="project" value="TreeGrafter"/>
</dbReference>
<proteinExistence type="inferred from homology"/>
<dbReference type="GO" id="GO:0007500">
    <property type="term" value="P:mesodermal cell fate determination"/>
    <property type="evidence" value="ECO:0007669"/>
    <property type="project" value="UniProtKB-ARBA"/>
</dbReference>
<dbReference type="PANTHER" id="PTHR10373:SF38">
    <property type="entry name" value="PROTEIN PANGOLIN, ISOFORM J"/>
    <property type="match status" value="1"/>
</dbReference>
<keyword evidence="7" id="KW-0804">Transcription</keyword>
<dbReference type="GO" id="GO:1990907">
    <property type="term" value="C:beta-catenin-TCF complex"/>
    <property type="evidence" value="ECO:0007669"/>
    <property type="project" value="TreeGrafter"/>
</dbReference>
<dbReference type="GO" id="GO:0000978">
    <property type="term" value="F:RNA polymerase II cis-regulatory region sequence-specific DNA binding"/>
    <property type="evidence" value="ECO:0007669"/>
    <property type="project" value="TreeGrafter"/>
</dbReference>
<dbReference type="Proteomes" id="UP001432322">
    <property type="component" value="Unassembled WGS sequence"/>
</dbReference>
<dbReference type="GO" id="GO:0001222">
    <property type="term" value="F:transcription corepressor binding"/>
    <property type="evidence" value="ECO:0007669"/>
    <property type="project" value="UniProtKB-ARBA"/>
</dbReference>
<comment type="subcellular location">
    <subcellularLocation>
        <location evidence="1">Nucleus</location>
    </subcellularLocation>
</comment>
<dbReference type="GO" id="GO:0007435">
    <property type="term" value="P:salivary gland morphogenesis"/>
    <property type="evidence" value="ECO:0007669"/>
    <property type="project" value="UniProtKB-ARBA"/>
</dbReference>
<sequence length="370" mass="41581">MADETDEVKVFRVHDEDESDAPSLADDKKDVAMEEEMESKPFFGGEGAAFKPATASSPSFANIFPYQSASPFYGGVNPFQYALMNQAAAATLAAHQYIRNLSPCFNVPLPASPLDMYRNAAALMAAVSPSSGPKMGMMGVPLPPSHRPNPLNQIQMMGGHLSALGGASTSTSSSHHAPKRIKKVKEEHIKKPMNAFMWYMKENRPKIMEEEEWKDKQSAELNKELGFRWQKLGKEEQKKYYEMANEDKKAHLLRYPNWSARENYASNKKKKKKRDRTIESGESKKCRARFGMNAIDKWCKHCTRKKKCLYTRGDDEGGRTSGQSADHGASDSESDLDDDPTTLSVRDLDDNGVKMEVIDTPDFNSFMRRQ</sequence>
<evidence type="ECO:0000256" key="5">
    <source>
        <dbReference type="ARBA" id="ARBA00023125"/>
    </source>
</evidence>
<keyword evidence="3" id="KW-0879">Wnt signaling pathway</keyword>
<comment type="subunit">
    <text evidence="10">Binds to the beta-catenin homolog arm or to gro.</text>
</comment>
<dbReference type="InterPro" id="IPR036910">
    <property type="entry name" value="HMG_box_dom_sf"/>
</dbReference>
<feature type="region of interest" description="Disordered" evidence="13">
    <location>
        <begin position="313"/>
        <end position="370"/>
    </location>
</feature>
<dbReference type="Pfam" id="PF00505">
    <property type="entry name" value="HMG_box"/>
    <property type="match status" value="1"/>
</dbReference>
<comment type="similarity">
    <text evidence="2">Belongs to the TCF/LEF family.</text>
</comment>